<organism evidence="6 7">
    <name type="scientific">Candidatus Paraprevotella stercoravium</name>
    <dbReference type="NCBI Taxonomy" id="2838725"/>
    <lineage>
        <taxon>Bacteria</taxon>
        <taxon>Pseudomonadati</taxon>
        <taxon>Bacteroidota</taxon>
        <taxon>Bacteroidia</taxon>
        <taxon>Bacteroidales</taxon>
        <taxon>Prevotellaceae</taxon>
        <taxon>Paraprevotella</taxon>
    </lineage>
</organism>
<feature type="domain" description="Calcineurin-like phosphoesterase" evidence="3">
    <location>
        <begin position="263"/>
        <end position="461"/>
    </location>
</feature>
<dbReference type="InterPro" id="IPR013783">
    <property type="entry name" value="Ig-like_fold"/>
</dbReference>
<reference evidence="6" key="2">
    <citation type="submission" date="2021-04" db="EMBL/GenBank/DDBJ databases">
        <authorList>
            <person name="Gilroy R."/>
        </authorList>
    </citation>
    <scope>NUCLEOTIDE SEQUENCE</scope>
    <source>
        <strain evidence="6">G3-2149</strain>
    </source>
</reference>
<evidence type="ECO:0000259" key="3">
    <source>
        <dbReference type="Pfam" id="PF00149"/>
    </source>
</evidence>
<feature type="domain" description="PKD-like" evidence="5">
    <location>
        <begin position="25"/>
        <end position="77"/>
    </location>
</feature>
<dbReference type="PANTHER" id="PTHR45867">
    <property type="entry name" value="PURPLE ACID PHOSPHATASE"/>
    <property type="match status" value="1"/>
</dbReference>
<comment type="caution">
    <text evidence="6">The sequence shown here is derived from an EMBL/GenBank/DDBJ whole genome shotgun (WGS) entry which is preliminary data.</text>
</comment>
<dbReference type="Pfam" id="PF19408">
    <property type="entry name" value="PKD_6"/>
    <property type="match status" value="1"/>
</dbReference>
<dbReference type="PANTHER" id="PTHR45867:SF3">
    <property type="entry name" value="ACID PHOSPHATASE TYPE 7"/>
    <property type="match status" value="1"/>
</dbReference>
<name>A0A9E2P1Y8_9BACT</name>
<feature type="chain" id="PRO_5038440142" evidence="2">
    <location>
        <begin position="24"/>
        <end position="1274"/>
    </location>
</feature>
<reference evidence="6" key="1">
    <citation type="journal article" date="2021" name="PeerJ">
        <title>Extensive microbial diversity within the chicken gut microbiome revealed by metagenomics and culture.</title>
        <authorList>
            <person name="Gilroy R."/>
            <person name="Ravi A."/>
            <person name="Getino M."/>
            <person name="Pursley I."/>
            <person name="Horton D.L."/>
            <person name="Alikhan N.F."/>
            <person name="Baker D."/>
            <person name="Gharbi K."/>
            <person name="Hall N."/>
            <person name="Watson M."/>
            <person name="Adriaenssens E.M."/>
            <person name="Foster-Nyarko E."/>
            <person name="Jarju S."/>
            <person name="Secka A."/>
            <person name="Antonio M."/>
            <person name="Oren A."/>
            <person name="Chaudhuri R.R."/>
            <person name="La Ragione R."/>
            <person name="Hildebrand F."/>
            <person name="Pallen M.J."/>
        </authorList>
    </citation>
    <scope>NUCLEOTIDE SEQUENCE</scope>
    <source>
        <strain evidence="6">G3-2149</strain>
    </source>
</reference>
<protein>
    <submittedName>
        <fullName evidence="6">Metallophosphoesterase family protein</fullName>
    </submittedName>
</protein>
<feature type="signal peptide" evidence="2">
    <location>
        <begin position="1"/>
        <end position="23"/>
    </location>
</feature>
<gene>
    <name evidence="6" type="ORF">H9789_10680</name>
</gene>
<proteinExistence type="predicted"/>
<dbReference type="EMBL" id="JAHLFU010000219">
    <property type="protein sequence ID" value="MBU3854257.1"/>
    <property type="molecule type" value="Genomic_DNA"/>
</dbReference>
<keyword evidence="1 2" id="KW-0732">Signal</keyword>
<dbReference type="Pfam" id="PF16656">
    <property type="entry name" value="Pur_ac_phosph_N"/>
    <property type="match status" value="1"/>
</dbReference>
<dbReference type="Pfam" id="PF00149">
    <property type="entry name" value="Metallophos"/>
    <property type="match status" value="1"/>
</dbReference>
<dbReference type="Gene3D" id="2.60.40.380">
    <property type="entry name" value="Purple acid phosphatase-like, N-terminal"/>
    <property type="match status" value="1"/>
</dbReference>
<dbReference type="AlphaFoldDB" id="A0A9E2P1Y8"/>
<dbReference type="InterPro" id="IPR015914">
    <property type="entry name" value="PAPs_N"/>
</dbReference>
<dbReference type="Gene3D" id="2.60.40.10">
    <property type="entry name" value="Immunoglobulins"/>
    <property type="match status" value="1"/>
</dbReference>
<dbReference type="GO" id="GO:0046872">
    <property type="term" value="F:metal ion binding"/>
    <property type="evidence" value="ECO:0007669"/>
    <property type="project" value="InterPro"/>
</dbReference>
<evidence type="ECO:0000256" key="2">
    <source>
        <dbReference type="SAM" id="SignalP"/>
    </source>
</evidence>
<accession>A0A9E2P1Y8</accession>
<sequence length="1274" mass="144115">MNRILASQLIAMTLAGFASNSYADTEKSIYGKTDLAINQTETFSVEKNEEVVNYQWVAPVGCKITNGQGSPTIELQSTYLAQNSPLKLIRTFKDQKTDTLSTDLTFHRYIKSFQDHSIKPGESIEIAGNTYTEADIYYEPAGKNEQGFEQVIAHRLTVDLEGAQYRSMTEPYLQTATDHSIYISWKTDFNNSPVVKFGKTKEDLNQQTSGTIETLSESYFWNSVHLTDLEPNTIYYYQIQSGEKTSPVYRFRTMPTKGSNTKMRILLMGDHQLKKRSGYEWLMQAAQRKIEEKYGNLEENINMIMNVGDQVDNGTLDQYEWINYYKNKQMSPYLPIMTAVGNHDTYSDPGMARYAAHNHYEELEYQGIKSGTENYYAYQAGRILFVVLSTEHTGEAQKSWVRKVVDAAKNDDSVDFIISVNHRPIQAEQYIGDISAWVRNEIIPILSETPKHILNYGGHHHLYHRGQIADYPLYHIINGAASYDQMWGMSSEKDYDDVQKTIDYWGYQILEFDFDKKEMKAECYAIGNKMLVTENILIDSFHRTFGQEAPQQPVLNEVDEEIKLPYTFKGSPYSTTTQEKLNTVQYQFSTNPNFSTISLNVVRDVEDLYGSTKDPLYLPIDLNHNVDITEYTLPSQSLSNGTYYVRVRYRDENLEWSNWSDAKTFNIIGSIISKPVITLENKVFKPGDEIEISYANAPVGKNAWIGIYRKGEKPGTGAGTTTSYKWAYTTEAAGSLKFKIDETNEYYAVLFQDGGYTEVTDRQAFYFGPTPELTLEKTKFEVGEDITVKFQNAPGLKDDWIAIFRMGKVPGAAGSENWSDAWQYTNQAKEGEITFSKDLPKGYYFVNYFTRGEYFEPRERILITIGEDISSISLDKNEFTTKEDITIHYNEAPGRPKDWIGVYEEGKVPGVDDLDGFFYTYGGINGSITINAGDLKPGKYFSSLYIDDSWEEVSERKNFVVKGTRTDDKTGVTTLYGTWNNEELQSLDLSNATVLDLRNATISEDFALNETVNPNCLVYITAETVLNSEQPNVVRISQDGAEAKQIVLKDQHPFYNSCPFTAGSVVYTRSALNSSWSSVVLPFAFSTDNLSNDIQVYTYTDIVTDGESGYLKVKQAEGELTANQPLLFKSQNPEVQIEATDALIGITPTDLSTPVANSDYVVKGSYKTVETLPVGSLILSQDKFWMVDSENTGIRSFRTYISPVTTGNLIKTLNIVTEGTTQIEDAFNAPTVEKADIYKLDGVCIKKQVNVAENLKELPAGIYIINGRKVIINK</sequence>
<dbReference type="SUPFAM" id="SSF56300">
    <property type="entry name" value="Metallo-dependent phosphatases"/>
    <property type="match status" value="1"/>
</dbReference>
<dbReference type="InterPro" id="IPR045829">
    <property type="entry name" value="PKD_6"/>
</dbReference>
<evidence type="ECO:0000259" key="5">
    <source>
        <dbReference type="Pfam" id="PF19408"/>
    </source>
</evidence>
<evidence type="ECO:0000256" key="1">
    <source>
        <dbReference type="ARBA" id="ARBA00022729"/>
    </source>
</evidence>
<evidence type="ECO:0000313" key="7">
    <source>
        <dbReference type="Proteomes" id="UP000823865"/>
    </source>
</evidence>
<dbReference type="InterPro" id="IPR004843">
    <property type="entry name" value="Calcineurin-like_PHP"/>
</dbReference>
<evidence type="ECO:0000259" key="4">
    <source>
        <dbReference type="Pfam" id="PF16656"/>
    </source>
</evidence>
<feature type="domain" description="Purple acid phosphatase N-terminal" evidence="4">
    <location>
        <begin position="175"/>
        <end position="253"/>
    </location>
</feature>
<dbReference type="GO" id="GO:0003993">
    <property type="term" value="F:acid phosphatase activity"/>
    <property type="evidence" value="ECO:0007669"/>
    <property type="project" value="InterPro"/>
</dbReference>
<dbReference type="SUPFAM" id="SSF49363">
    <property type="entry name" value="Purple acid phosphatase, N-terminal domain"/>
    <property type="match status" value="1"/>
</dbReference>
<evidence type="ECO:0000313" key="6">
    <source>
        <dbReference type="EMBL" id="MBU3854257.1"/>
    </source>
</evidence>
<dbReference type="Gene3D" id="3.60.21.10">
    <property type="match status" value="1"/>
</dbReference>
<dbReference type="Proteomes" id="UP000823865">
    <property type="component" value="Unassembled WGS sequence"/>
</dbReference>
<dbReference type="InterPro" id="IPR008963">
    <property type="entry name" value="Purple_acid_Pase-like_N"/>
</dbReference>
<dbReference type="InterPro" id="IPR029052">
    <property type="entry name" value="Metallo-depent_PP-like"/>
</dbReference>